<protein>
    <submittedName>
        <fullName evidence="9">Rho GTPase activator Rga</fullName>
    </submittedName>
</protein>
<dbReference type="GeneID" id="63694389"/>
<dbReference type="PANTHER" id="PTHR23176:SF128">
    <property type="entry name" value="RHO GTPASE-ACTIVATING PROTEIN RGD1"/>
    <property type="match status" value="1"/>
</dbReference>
<keyword evidence="10" id="KW-1185">Reference proteome</keyword>
<keyword evidence="3 4" id="KW-0862">Zinc</keyword>
<evidence type="ECO:0000256" key="2">
    <source>
        <dbReference type="ARBA" id="ARBA00022723"/>
    </source>
</evidence>
<feature type="domain" description="Rho-GAP" evidence="8">
    <location>
        <begin position="931"/>
        <end position="1119"/>
    </location>
</feature>
<dbReference type="STRING" id="1388766.A0A017S6E6"/>
<feature type="domain" description="LIM zinc-binding" evidence="7">
    <location>
        <begin position="19"/>
        <end position="81"/>
    </location>
</feature>
<proteinExistence type="predicted"/>
<dbReference type="InterPro" id="IPR000198">
    <property type="entry name" value="RhoGAP_dom"/>
</dbReference>
<evidence type="ECO:0000256" key="6">
    <source>
        <dbReference type="SAM" id="MobiDB-lite"/>
    </source>
</evidence>
<dbReference type="HOGENOM" id="CLU_003874_0_0_1"/>
<dbReference type="CDD" id="cd00159">
    <property type="entry name" value="RhoGAP"/>
    <property type="match status" value="1"/>
</dbReference>
<feature type="compositionally biased region" description="Polar residues" evidence="6">
    <location>
        <begin position="506"/>
        <end position="515"/>
    </location>
</feature>
<dbReference type="AlphaFoldDB" id="A0A017S6E6"/>
<evidence type="ECO:0000256" key="1">
    <source>
        <dbReference type="ARBA" id="ARBA00022468"/>
    </source>
</evidence>
<dbReference type="FunFam" id="2.10.110.10:FF:000044">
    <property type="entry name" value="Rho GTPase activator Rga"/>
    <property type="match status" value="1"/>
</dbReference>
<keyword evidence="4" id="KW-0440">LIM domain</keyword>
<dbReference type="SMART" id="SM00324">
    <property type="entry name" value="RhoGAP"/>
    <property type="match status" value="1"/>
</dbReference>
<feature type="region of interest" description="Disordered" evidence="6">
    <location>
        <begin position="869"/>
        <end position="924"/>
    </location>
</feature>
<organism evidence="9 10">
    <name type="scientific">Aspergillus ruber (strain CBS 135680)</name>
    <dbReference type="NCBI Taxonomy" id="1388766"/>
    <lineage>
        <taxon>Eukaryota</taxon>
        <taxon>Fungi</taxon>
        <taxon>Dikarya</taxon>
        <taxon>Ascomycota</taxon>
        <taxon>Pezizomycotina</taxon>
        <taxon>Eurotiomycetes</taxon>
        <taxon>Eurotiomycetidae</taxon>
        <taxon>Eurotiales</taxon>
        <taxon>Aspergillaceae</taxon>
        <taxon>Aspergillus</taxon>
        <taxon>Aspergillus subgen. Aspergillus</taxon>
    </lineage>
</organism>
<feature type="region of interest" description="Disordered" evidence="6">
    <location>
        <begin position="144"/>
        <end position="533"/>
    </location>
</feature>
<dbReference type="GO" id="GO:0046872">
    <property type="term" value="F:metal ion binding"/>
    <property type="evidence" value="ECO:0007669"/>
    <property type="project" value="UniProtKB-KW"/>
</dbReference>
<feature type="compositionally biased region" description="Basic and acidic residues" evidence="6">
    <location>
        <begin position="297"/>
        <end position="316"/>
    </location>
</feature>
<reference evidence="10" key="1">
    <citation type="journal article" date="2014" name="Nat. Commun.">
        <title>Genomic adaptations of the halophilic Dead Sea filamentous fungus Eurotium rubrum.</title>
        <authorList>
            <person name="Kis-Papo T."/>
            <person name="Weig A.R."/>
            <person name="Riley R."/>
            <person name="Persoh D."/>
            <person name="Salamov A."/>
            <person name="Sun H."/>
            <person name="Lipzen A."/>
            <person name="Wasser S.P."/>
            <person name="Rambold G."/>
            <person name="Grigoriev I.V."/>
            <person name="Nevo E."/>
        </authorList>
    </citation>
    <scope>NUCLEOTIDE SEQUENCE [LARGE SCALE GENOMIC DNA]</scope>
    <source>
        <strain evidence="10">CBS 135680</strain>
    </source>
</reference>
<dbReference type="Gene3D" id="2.10.110.10">
    <property type="entry name" value="Cysteine Rich Protein"/>
    <property type="match status" value="2"/>
</dbReference>
<feature type="compositionally biased region" description="Polar residues" evidence="6">
    <location>
        <begin position="208"/>
        <end position="234"/>
    </location>
</feature>
<dbReference type="RefSeq" id="XP_040636119.1">
    <property type="nucleotide sequence ID" value="XM_040779265.1"/>
</dbReference>
<feature type="compositionally biased region" description="Polar residues" evidence="6">
    <location>
        <begin position="404"/>
        <end position="416"/>
    </location>
</feature>
<dbReference type="GO" id="GO:0007165">
    <property type="term" value="P:signal transduction"/>
    <property type="evidence" value="ECO:0007669"/>
    <property type="project" value="InterPro"/>
</dbReference>
<dbReference type="FunFam" id="1.10.555.10:FF:000043">
    <property type="entry name" value="Rho GTPase activator Rga"/>
    <property type="match status" value="1"/>
</dbReference>
<feature type="compositionally biased region" description="Polar residues" evidence="6">
    <location>
        <begin position="871"/>
        <end position="891"/>
    </location>
</feature>
<evidence type="ECO:0000256" key="5">
    <source>
        <dbReference type="SAM" id="Coils"/>
    </source>
</evidence>
<feature type="compositionally biased region" description="Polar residues" evidence="6">
    <location>
        <begin position="331"/>
        <end position="344"/>
    </location>
</feature>
<dbReference type="GO" id="GO:0005096">
    <property type="term" value="F:GTPase activator activity"/>
    <property type="evidence" value="ECO:0007669"/>
    <property type="project" value="UniProtKB-KW"/>
</dbReference>
<feature type="compositionally biased region" description="Basic and acidic residues" evidence="6">
    <location>
        <begin position="421"/>
        <end position="438"/>
    </location>
</feature>
<sequence length="1126" mass="124154">MESPAIYPDSPMEQDDVPYPCKGCGEILEEGKAFELAGNRWHIDCFRCSTCGTLLDSDAHLLLLGDGALICSNCTYSCSSCSNKIEDLAILTGEQAFCKRCFRCRNCKKEIDNLRYARTSQGIFCMDCHESLMQRRRKRNRVAAAAANKKQPGVKLDKSLPSLPPEEETHSRPADDPAADAYADATTEVASRGAAPALDSAKFDDSTPRQSPNDDNLILPSSTYRSNRNSSIPHEQSEADGGGEFLIPLAFDPDEDKRASARTQPPIPNHGSESRQSFRDGLEPPISSETASPHIAYQEKGREPAVLEPVRYRPEEMGTPDSSPAARQHVTKPSRSGSVLSAQSDIPMHMRETSSFSTPSPESTRSSALQTRDGSTFDSQRSETTATIPSRPSHELHKLHENNSVDSSRSLPSSALQYPPKRGDSLESKLHHLPRKELGTSPRPPSVSLSQLDEWHGRSTPPLGALHDQRPGAGKGTPKLGESPRRQRSGSYTDPSRKQHGRQASLGVQSDTANRPSDRAGSPSFLRYSGGGDFSMDEDMQRIMGLDDSELIHNEAFLRRMSNSVRHGRSFSDKGSRLSRDTRLPRTPVNGATATPSQDPPTPSAGSPETRTDEIAWLRSELRKERQRIVEREQKIAELEGALNATADVKLANTELSEKRSTIVVLDTQREIVMRELSVLTDHLEAEKHGASGSLDLGKITNHVLREFVDSIQKLKDTFTPQIEELVQKRNDTAEELANLNRLKDKSFQEFEQLSSKNAQLAELNNQLVHQIQELYKANSAEGNRGANGLGIYSHGKDKSLSSFDVMKAASELPSSVSTANMSEEAEATIVPGPQVVSIRKGQPRKFNWKKGGQNVAKGVTKGLKGAFMSSEGSQDVTGGNLPRSQTQDPSRQGFGFFGNQRNRQGGTKLAHADSAPALSDVTGTPSLFGTDLEQRMEHEKSIIPAIVTRCIQEVELRGMDMEGIYRKSGASSAIQTIKEGFEKSPQDYDISDPDLDIHAVTSALKQYFRKLPTPLITYEVYEMVIDSGEITPHAARVDHMRKCLQALPRVHRDVLEFLLFHLARVVERESENLMTSQNVAVVFAPTIMRPESLAREMTDVQKKNEVLKFLVETCQEVFNGMQGLP</sequence>
<feature type="coiled-coil region" evidence="5">
    <location>
        <begin position="723"/>
        <end position="774"/>
    </location>
</feature>
<feature type="region of interest" description="Disordered" evidence="6">
    <location>
        <begin position="566"/>
        <end position="612"/>
    </location>
</feature>
<feature type="compositionally biased region" description="Basic and acidic residues" evidence="6">
    <location>
        <begin position="272"/>
        <end position="282"/>
    </location>
</feature>
<dbReference type="Gene3D" id="1.10.555.10">
    <property type="entry name" value="Rho GTPase activation protein"/>
    <property type="match status" value="1"/>
</dbReference>
<dbReference type="InterPro" id="IPR008936">
    <property type="entry name" value="Rho_GTPase_activation_prot"/>
</dbReference>
<dbReference type="InterPro" id="IPR050729">
    <property type="entry name" value="Rho-GAP"/>
</dbReference>
<keyword evidence="1" id="KW-0343">GTPase activation</keyword>
<evidence type="ECO:0000313" key="10">
    <source>
        <dbReference type="Proteomes" id="UP000019804"/>
    </source>
</evidence>
<keyword evidence="5" id="KW-0175">Coiled coil</keyword>
<dbReference type="PANTHER" id="PTHR23176">
    <property type="entry name" value="RHO/RAC/CDC GTPASE-ACTIVATING PROTEIN"/>
    <property type="match status" value="1"/>
</dbReference>
<dbReference type="PROSITE" id="PS50238">
    <property type="entry name" value="RHOGAP"/>
    <property type="match status" value="1"/>
</dbReference>
<dbReference type="InterPro" id="IPR001781">
    <property type="entry name" value="Znf_LIM"/>
</dbReference>
<dbReference type="CDD" id="cd09394">
    <property type="entry name" value="LIM1_Rga"/>
    <property type="match status" value="1"/>
</dbReference>
<keyword evidence="2 4" id="KW-0479">Metal-binding</keyword>
<feature type="compositionally biased region" description="Basic and acidic residues" evidence="6">
    <location>
        <begin position="570"/>
        <end position="584"/>
    </location>
</feature>
<name>A0A017S6E6_ASPRC</name>
<evidence type="ECO:0000256" key="3">
    <source>
        <dbReference type="ARBA" id="ARBA00022833"/>
    </source>
</evidence>
<evidence type="ECO:0000259" key="8">
    <source>
        <dbReference type="PROSITE" id="PS50238"/>
    </source>
</evidence>
<gene>
    <name evidence="9" type="ORF">EURHEDRAFT_380231</name>
</gene>
<dbReference type="SUPFAM" id="SSF48350">
    <property type="entry name" value="GTPase activation domain, GAP"/>
    <property type="match status" value="1"/>
</dbReference>
<dbReference type="PROSITE" id="PS00478">
    <property type="entry name" value="LIM_DOMAIN_1"/>
    <property type="match status" value="1"/>
</dbReference>
<dbReference type="SMART" id="SM00132">
    <property type="entry name" value="LIM"/>
    <property type="match status" value="2"/>
</dbReference>
<accession>A0A017S6E6</accession>
<feature type="compositionally biased region" description="Polar residues" evidence="6">
    <location>
        <begin position="368"/>
        <end position="390"/>
    </location>
</feature>
<dbReference type="EMBL" id="KK088437">
    <property type="protein sequence ID" value="EYE92431.1"/>
    <property type="molecule type" value="Genomic_DNA"/>
</dbReference>
<evidence type="ECO:0000313" key="9">
    <source>
        <dbReference type="EMBL" id="EYE92431.1"/>
    </source>
</evidence>
<dbReference type="OrthoDB" id="79452at2759"/>
<dbReference type="PROSITE" id="PS50023">
    <property type="entry name" value="LIM_DOMAIN_2"/>
    <property type="match status" value="1"/>
</dbReference>
<evidence type="ECO:0000256" key="4">
    <source>
        <dbReference type="PROSITE-ProRule" id="PRU00125"/>
    </source>
</evidence>
<feature type="compositionally biased region" description="Low complexity" evidence="6">
    <location>
        <begin position="353"/>
        <end position="367"/>
    </location>
</feature>
<dbReference type="GO" id="GO:0005938">
    <property type="term" value="C:cell cortex"/>
    <property type="evidence" value="ECO:0007669"/>
    <property type="project" value="UniProtKB-ARBA"/>
</dbReference>
<dbReference type="Pfam" id="PF00620">
    <property type="entry name" value="RhoGAP"/>
    <property type="match status" value="1"/>
</dbReference>
<dbReference type="CDD" id="cd09395">
    <property type="entry name" value="LIM2_Rga"/>
    <property type="match status" value="1"/>
</dbReference>
<dbReference type="Proteomes" id="UP000019804">
    <property type="component" value="Unassembled WGS sequence"/>
</dbReference>
<evidence type="ECO:0000259" key="7">
    <source>
        <dbReference type="PROSITE" id="PS50023"/>
    </source>
</evidence>
<feature type="compositionally biased region" description="Basic and acidic residues" evidence="6">
    <location>
        <begin position="392"/>
        <end position="403"/>
    </location>
</feature>
<dbReference type="Pfam" id="PF00412">
    <property type="entry name" value="LIM"/>
    <property type="match status" value="1"/>
</dbReference>